<dbReference type="InterPro" id="IPR056884">
    <property type="entry name" value="NPHP3-like_N"/>
</dbReference>
<keyword evidence="10" id="KW-1185">Reference proteome</keyword>
<sequence>MDSSLRGREFHCREWVFDKLLGYVNAGQTPAHPGVVLLGESGCGKTALMTELIWPTASQASPDARHRLRSHVLAYYFCSQLYSHSLRLSHFLFSLRQQIVKHPEVGPAYEQLLRRTGGVELFTYRCMNDSPDRVFAEGLLKPLLALQPPARHYLLLVDGLDETRTPDEAAAAAAAAASAPSRKQLQRSGGSTAAAAAPAGPSGCVFDLLARHQRSLPAWLVLVCSSRRDDRRLSRAFAGFSKLQLTDARKPQVLRDVQQFILWRLDSNEQLRQHLNRETACLLNQLHIKGNACFAYLELVLDAVAQGTVQLSEVAQMPGTLAGVFLYLFQRLFSTDPELWQLARCLLALLLALGEPAPVRLAYQAVSVQNPGLSFARFAAQVARLRLLLRATPDRCLVLAHNALSDWLQDAKYCTPAYLVSQRLGHCLLAAHCLCYWRQPPSAPAERAAMLRDFARSLLAAGCGLQPEHLLLLTLLLLRRWSCGPRLLLRIRDPPELRLMAIALLNWDEAVEQEAASVAASANRPIEPADTQLSLEDEAVDGDDGGGCSGSTTPLMLAAYAGDLATIDRLLAGPNSQLNRRDSGGYSALDWALLGGRADAVTLLLSHGAKPDGPPGCWVALPLALALGRPDLVTLLLSAGADLDRVDSDGRTALMLATARGQSELIGLLLDTGARVDARDNGGRSALLLAALCLHEPISVAAIQRLLDAGADINLADADGRTALIHACLAKRHELMDFLLDSDADVDRCDRDGISALLVSSRLGDFRAVQALLFFNANPHQLDRHGRSALSLAAVSGQSAVVEALLARGLDEGHADNAGLTVLHHAAGAGHADVCQLLLGNGAATRSQDSAGRTPLLLAVLSGQAEVAALLAETDRLAAGIPGHDEDGLTPLLAAFQLGRPDLLELLLSRGADPNMTDRAGRSLLYLAAAASEGGCSLASLLLDCGASSNLADEQGRTPLHVAAWLGRAEAAGLLISRGADVNAKDADGGSALSAAAWQGQAHLCQLLLANGAEVDSVCRQGATPLCIAAQEGHLAVCQVLLDAGARANHVDRIGRTPYRVAVKCGHRQVAELLLARGASPGVASSSSNGGGGGGSGSGATGGSGGSGGSSGGGGSGFTRITPIQGGTFNSQHQLYQHHQYPHHRELHQFQQQQQLPPRSKPTLQLILNNGATVINANASDLSNSSPEEAASAAAGSAVSAIGRGASRRNGDKRRRAAVAAAAAQRQARTSCLPGGRRPASACRAAIEKRRRSDRSDEGISQF</sequence>
<dbReference type="SUPFAM" id="SSF48403">
    <property type="entry name" value="Ankyrin repeat"/>
    <property type="match status" value="2"/>
</dbReference>
<dbReference type="Gene3D" id="1.25.40.20">
    <property type="entry name" value="Ankyrin repeat-containing domain"/>
    <property type="match status" value="6"/>
</dbReference>
<keyword evidence="1" id="KW-0597">Phosphoprotein</keyword>
<feature type="compositionally biased region" description="Low complexity" evidence="5">
    <location>
        <begin position="1218"/>
        <end position="1229"/>
    </location>
</feature>
<feature type="domain" description="Nephrocystin 3-like N-terminal" evidence="6">
    <location>
        <begin position="34"/>
        <end position="172"/>
    </location>
</feature>
<dbReference type="Pfam" id="PF13637">
    <property type="entry name" value="Ank_4"/>
    <property type="match status" value="1"/>
</dbReference>
<dbReference type="PROSITE" id="PS50297">
    <property type="entry name" value="ANK_REP_REGION"/>
    <property type="match status" value="8"/>
</dbReference>
<feature type="repeat" description="ANK" evidence="4">
    <location>
        <begin position="682"/>
        <end position="718"/>
    </location>
</feature>
<feature type="compositionally biased region" description="Gly residues" evidence="5">
    <location>
        <begin position="1089"/>
        <end position="1117"/>
    </location>
</feature>
<feature type="repeat" description="ANK" evidence="4">
    <location>
        <begin position="785"/>
        <end position="817"/>
    </location>
</feature>
<feature type="domain" description="TANC1/2-like AAA+ ATPase lid" evidence="7">
    <location>
        <begin position="247"/>
        <end position="330"/>
    </location>
</feature>
<dbReference type="Pfam" id="PF24883">
    <property type="entry name" value="NPHP3_N"/>
    <property type="match status" value="1"/>
</dbReference>
<dbReference type="STRING" id="282301.A0A267FDI7"/>
<feature type="repeat" description="ANK" evidence="4">
    <location>
        <begin position="1054"/>
        <end position="1086"/>
    </location>
</feature>
<evidence type="ECO:0000256" key="1">
    <source>
        <dbReference type="ARBA" id="ARBA00022553"/>
    </source>
</evidence>
<keyword evidence="2" id="KW-0677">Repeat</keyword>
<dbReference type="InterPro" id="IPR002110">
    <property type="entry name" value="Ankyrin_rpt"/>
</dbReference>
<feature type="repeat" description="ANK" evidence="4">
    <location>
        <begin position="620"/>
        <end position="648"/>
    </location>
</feature>
<feature type="compositionally biased region" description="Basic and acidic residues" evidence="5">
    <location>
        <begin position="1254"/>
        <end position="1263"/>
    </location>
</feature>
<dbReference type="InterPro" id="IPR058056">
    <property type="entry name" value="WH_TANC1/2"/>
</dbReference>
<feature type="repeat" description="ANK" evidence="4">
    <location>
        <begin position="887"/>
        <end position="919"/>
    </location>
</feature>
<proteinExistence type="predicted"/>
<dbReference type="EMBL" id="NIVC01001176">
    <property type="protein sequence ID" value="PAA71284.1"/>
    <property type="molecule type" value="Genomic_DNA"/>
</dbReference>
<feature type="repeat" description="ANK" evidence="4">
    <location>
        <begin position="719"/>
        <end position="751"/>
    </location>
</feature>
<accession>A0A267FDI7</accession>
<feature type="repeat" description="ANK" evidence="4">
    <location>
        <begin position="1021"/>
        <end position="1053"/>
    </location>
</feature>
<evidence type="ECO:0000259" key="8">
    <source>
        <dbReference type="Pfam" id="PF25521"/>
    </source>
</evidence>
<comment type="caution">
    <text evidence="9">The sequence shown here is derived from an EMBL/GenBank/DDBJ whole genome shotgun (WGS) entry which is preliminary data.</text>
</comment>
<dbReference type="Pfam" id="PF25521">
    <property type="entry name" value="WHD_TANC1"/>
    <property type="match status" value="1"/>
</dbReference>
<feature type="repeat" description="ANK" evidence="4">
    <location>
        <begin position="920"/>
        <end position="954"/>
    </location>
</feature>
<evidence type="ECO:0000256" key="2">
    <source>
        <dbReference type="ARBA" id="ARBA00022737"/>
    </source>
</evidence>
<evidence type="ECO:0000256" key="5">
    <source>
        <dbReference type="SAM" id="MobiDB-lite"/>
    </source>
</evidence>
<evidence type="ECO:0000256" key="4">
    <source>
        <dbReference type="PROSITE-ProRule" id="PRU00023"/>
    </source>
</evidence>
<dbReference type="AlphaFoldDB" id="A0A267FDI7"/>
<dbReference type="PANTHER" id="PTHR24173">
    <property type="entry name" value="ANKYRIN REPEAT CONTAINING"/>
    <property type="match status" value="1"/>
</dbReference>
<feature type="repeat" description="ANK" evidence="4">
    <location>
        <begin position="818"/>
        <end position="850"/>
    </location>
</feature>
<reference evidence="9 10" key="1">
    <citation type="submission" date="2017-06" db="EMBL/GenBank/DDBJ databases">
        <title>A platform for efficient transgenesis in Macrostomum lignano, a flatworm model organism for stem cell research.</title>
        <authorList>
            <person name="Berezikov E."/>
        </authorList>
    </citation>
    <scope>NUCLEOTIDE SEQUENCE [LARGE SCALE GENOMIC DNA]</scope>
    <source>
        <strain evidence="9">DV1</strain>
        <tissue evidence="9">Whole organism</tissue>
    </source>
</reference>
<dbReference type="InterPro" id="IPR036770">
    <property type="entry name" value="Ankyrin_rpt-contain_sf"/>
</dbReference>
<dbReference type="Proteomes" id="UP000215902">
    <property type="component" value="Unassembled WGS sequence"/>
</dbReference>
<feature type="region of interest" description="Disordered" evidence="5">
    <location>
        <begin position="1081"/>
        <end position="1126"/>
    </location>
</feature>
<evidence type="ECO:0000313" key="9">
    <source>
        <dbReference type="EMBL" id="PAA71284.1"/>
    </source>
</evidence>
<evidence type="ECO:0000256" key="3">
    <source>
        <dbReference type="ARBA" id="ARBA00023043"/>
    </source>
</evidence>
<name>A0A267FDI7_9PLAT</name>
<dbReference type="PANTHER" id="PTHR24173:SF74">
    <property type="entry name" value="ANKYRIN REPEAT DOMAIN-CONTAINING PROTEIN 16"/>
    <property type="match status" value="1"/>
</dbReference>
<protein>
    <submittedName>
        <fullName evidence="9">Uncharacterized protein</fullName>
    </submittedName>
</protein>
<dbReference type="SMART" id="SM00248">
    <property type="entry name" value="ANK"/>
    <property type="match status" value="16"/>
</dbReference>
<dbReference type="PROSITE" id="PS50088">
    <property type="entry name" value="ANK_REPEAT"/>
    <property type="match status" value="12"/>
</dbReference>
<dbReference type="PRINTS" id="PR01415">
    <property type="entry name" value="ANKYRIN"/>
</dbReference>
<dbReference type="OrthoDB" id="427518at2759"/>
<gene>
    <name evidence="9" type="ORF">BOX15_Mlig008846g2</name>
</gene>
<feature type="repeat" description="ANK" evidence="4">
    <location>
        <begin position="988"/>
        <end position="1020"/>
    </location>
</feature>
<dbReference type="Pfam" id="PF25520">
    <property type="entry name" value="AAA_lid_TANC1"/>
    <property type="match status" value="1"/>
</dbReference>
<keyword evidence="3 4" id="KW-0040">ANK repeat</keyword>
<evidence type="ECO:0000313" key="10">
    <source>
        <dbReference type="Proteomes" id="UP000215902"/>
    </source>
</evidence>
<dbReference type="Pfam" id="PF12796">
    <property type="entry name" value="Ank_2"/>
    <property type="match status" value="5"/>
</dbReference>
<feature type="domain" description="TANC1/2-like winged helix" evidence="8">
    <location>
        <begin position="341"/>
        <end position="433"/>
    </location>
</feature>
<evidence type="ECO:0000259" key="7">
    <source>
        <dbReference type="Pfam" id="PF25520"/>
    </source>
</evidence>
<evidence type="ECO:0000259" key="6">
    <source>
        <dbReference type="Pfam" id="PF24883"/>
    </source>
</evidence>
<feature type="region of interest" description="Disordered" evidence="5">
    <location>
        <begin position="1204"/>
        <end position="1263"/>
    </location>
</feature>
<organism evidence="9 10">
    <name type="scientific">Macrostomum lignano</name>
    <dbReference type="NCBI Taxonomy" id="282301"/>
    <lineage>
        <taxon>Eukaryota</taxon>
        <taxon>Metazoa</taxon>
        <taxon>Spiralia</taxon>
        <taxon>Lophotrochozoa</taxon>
        <taxon>Platyhelminthes</taxon>
        <taxon>Rhabditophora</taxon>
        <taxon>Macrostomorpha</taxon>
        <taxon>Macrostomida</taxon>
        <taxon>Macrostomidae</taxon>
        <taxon>Macrostomum</taxon>
    </lineage>
</organism>
<feature type="repeat" description="ANK" evidence="4">
    <location>
        <begin position="955"/>
        <end position="987"/>
    </location>
</feature>
<dbReference type="InterPro" id="IPR058018">
    <property type="entry name" value="AAA_lid_TANC1/2"/>
</dbReference>
<feature type="repeat" description="ANK" evidence="4">
    <location>
        <begin position="649"/>
        <end position="681"/>
    </location>
</feature>